<proteinExistence type="predicted"/>
<dbReference type="Proteomes" id="UP000325684">
    <property type="component" value="Unassembled WGS sequence"/>
</dbReference>
<keyword evidence="1 5" id="KW-0489">Methyltransferase</keyword>
<evidence type="ECO:0000259" key="4">
    <source>
        <dbReference type="Pfam" id="PF08241"/>
    </source>
</evidence>
<dbReference type="OrthoDB" id="9773188at2"/>
<dbReference type="Pfam" id="PF08241">
    <property type="entry name" value="Methyltransf_11"/>
    <property type="match status" value="1"/>
</dbReference>
<dbReference type="SUPFAM" id="SSF53335">
    <property type="entry name" value="S-adenosyl-L-methionine-dependent methyltransferases"/>
    <property type="match status" value="1"/>
</dbReference>
<dbReference type="Gene3D" id="3.40.50.150">
    <property type="entry name" value="Vaccinia Virus protein VP39"/>
    <property type="match status" value="1"/>
</dbReference>
<evidence type="ECO:0000313" key="5">
    <source>
        <dbReference type="EMBL" id="KAB0269797.1"/>
    </source>
</evidence>
<accession>A0A5N3PJ80</accession>
<keyword evidence="3" id="KW-0949">S-adenosyl-L-methionine</keyword>
<evidence type="ECO:0000256" key="3">
    <source>
        <dbReference type="ARBA" id="ARBA00022691"/>
    </source>
</evidence>
<protein>
    <submittedName>
        <fullName evidence="5">Class I SAM-dependent methyltransferase</fullName>
    </submittedName>
</protein>
<dbReference type="AlphaFoldDB" id="A0A5N3PJ80"/>
<dbReference type="InterPro" id="IPR029063">
    <property type="entry name" value="SAM-dependent_MTases_sf"/>
</dbReference>
<organism evidence="5 6">
    <name type="scientific">Microvirga brassicacearum</name>
    <dbReference type="NCBI Taxonomy" id="2580413"/>
    <lineage>
        <taxon>Bacteria</taxon>
        <taxon>Pseudomonadati</taxon>
        <taxon>Pseudomonadota</taxon>
        <taxon>Alphaproteobacteria</taxon>
        <taxon>Hyphomicrobiales</taxon>
        <taxon>Methylobacteriaceae</taxon>
        <taxon>Microvirga</taxon>
    </lineage>
</organism>
<sequence length="243" mass="27765">MRPEYEEQFRRWSIPLSPEEWKGRSFLDVGCGMGRNSYWPAFYGASEGLAIDVDSRSLASACRTLESFAQVRVEERSAYEINEADRFDIAFSIGVIHHLEYPEQALAGMVKAVKPGGRVLIWVYGLENNQWIVNLLDPIRKLLFSRLPIGLVHHLSVYPAALLWTALRLGIGRIAYFELLRGFTFRHLRSIVFDQMLPKIANYWPRATVEKLMRDQGLVDVQVTWVNQMSWTAIGTKTSASGK</sequence>
<gene>
    <name evidence="5" type="ORF">FEZ63_00090</name>
</gene>
<comment type="caution">
    <text evidence="5">The sequence shown here is derived from an EMBL/GenBank/DDBJ whole genome shotgun (WGS) entry which is preliminary data.</text>
</comment>
<evidence type="ECO:0000256" key="1">
    <source>
        <dbReference type="ARBA" id="ARBA00022603"/>
    </source>
</evidence>
<feature type="domain" description="Methyltransferase type 11" evidence="4">
    <location>
        <begin position="27"/>
        <end position="121"/>
    </location>
</feature>
<dbReference type="GO" id="GO:0008757">
    <property type="term" value="F:S-adenosylmethionine-dependent methyltransferase activity"/>
    <property type="evidence" value="ECO:0007669"/>
    <property type="project" value="InterPro"/>
</dbReference>
<dbReference type="EMBL" id="VCMV01000001">
    <property type="protein sequence ID" value="KAB0269797.1"/>
    <property type="molecule type" value="Genomic_DNA"/>
</dbReference>
<reference evidence="5 6" key="1">
    <citation type="journal article" date="2019" name="Microorganisms">
        <title>Genome Insights into the Novel Species Microvirga brassicacearum, a Rapeseed Endophyte with Biotechnological Potential.</title>
        <authorList>
            <person name="Jimenez-Gomez A."/>
            <person name="Saati-Santamaria Z."/>
            <person name="Igual J.M."/>
            <person name="Rivas R."/>
            <person name="Mateos P.F."/>
            <person name="Garcia-Fraile P."/>
        </authorList>
    </citation>
    <scope>NUCLEOTIDE SEQUENCE [LARGE SCALE GENOMIC DNA]</scope>
    <source>
        <strain evidence="5 6">CDVBN77</strain>
    </source>
</reference>
<evidence type="ECO:0000256" key="2">
    <source>
        <dbReference type="ARBA" id="ARBA00022679"/>
    </source>
</evidence>
<dbReference type="PANTHER" id="PTHR43464">
    <property type="entry name" value="METHYLTRANSFERASE"/>
    <property type="match status" value="1"/>
</dbReference>
<evidence type="ECO:0000313" key="6">
    <source>
        <dbReference type="Proteomes" id="UP000325684"/>
    </source>
</evidence>
<keyword evidence="6" id="KW-1185">Reference proteome</keyword>
<dbReference type="InterPro" id="IPR013216">
    <property type="entry name" value="Methyltransf_11"/>
</dbReference>
<dbReference type="CDD" id="cd02440">
    <property type="entry name" value="AdoMet_MTases"/>
    <property type="match status" value="1"/>
</dbReference>
<name>A0A5N3PJ80_9HYPH</name>
<dbReference type="PANTHER" id="PTHR43464:SF19">
    <property type="entry name" value="UBIQUINONE BIOSYNTHESIS O-METHYLTRANSFERASE, MITOCHONDRIAL"/>
    <property type="match status" value="1"/>
</dbReference>
<dbReference type="GO" id="GO:0032259">
    <property type="term" value="P:methylation"/>
    <property type="evidence" value="ECO:0007669"/>
    <property type="project" value="UniProtKB-KW"/>
</dbReference>
<keyword evidence="2 5" id="KW-0808">Transferase</keyword>